<dbReference type="GO" id="GO:0006749">
    <property type="term" value="P:glutathione metabolic process"/>
    <property type="evidence" value="ECO:0007669"/>
    <property type="project" value="TreeGrafter"/>
</dbReference>
<evidence type="ECO:0000256" key="4">
    <source>
        <dbReference type="ARBA" id="ARBA00022679"/>
    </source>
</evidence>
<comment type="catalytic activity">
    <reaction evidence="5">
        <text>RX + glutathione = an S-substituted glutathione + a halide anion + H(+)</text>
        <dbReference type="Rhea" id="RHEA:16437"/>
        <dbReference type="ChEBI" id="CHEBI:15378"/>
        <dbReference type="ChEBI" id="CHEBI:16042"/>
        <dbReference type="ChEBI" id="CHEBI:17792"/>
        <dbReference type="ChEBI" id="CHEBI:57925"/>
        <dbReference type="ChEBI" id="CHEBI:90779"/>
        <dbReference type="EC" id="2.5.1.18"/>
    </reaction>
</comment>
<reference evidence="10" key="1">
    <citation type="submission" date="2012-12" db="EMBL/GenBank/DDBJ databases">
        <title>Identification and characterization of a phenylalanine ammonia-lyase gene family in Isatis indigotica Fort.</title>
        <authorList>
            <person name="Liu Q."/>
            <person name="Chen J."/>
            <person name="Zhou X."/>
            <person name="Di P."/>
            <person name="Xiao Y."/>
            <person name="Xuan H."/>
            <person name="Zhang L."/>
            <person name="Chen W."/>
        </authorList>
    </citation>
    <scope>NUCLEOTIDE SEQUENCE</scope>
    <source>
        <tissue evidence="10">Salivary gland</tissue>
    </source>
</reference>
<accession>A0A0K8RPZ1</accession>
<dbReference type="SFLD" id="SFLDG00363">
    <property type="entry name" value="AMPS_(cytGST):_Alpha-__Mu-__Pi"/>
    <property type="match status" value="1"/>
</dbReference>
<protein>
    <recommendedName>
        <fullName evidence="6">Glutathione S-transferase</fullName>
        <ecNumber evidence="3">2.5.1.18</ecNumber>
    </recommendedName>
    <alternativeName>
        <fullName evidence="7">GST class-mu</fullName>
    </alternativeName>
</protein>
<dbReference type="InterPro" id="IPR010987">
    <property type="entry name" value="Glutathione-S-Trfase_C-like"/>
</dbReference>
<dbReference type="PANTHER" id="PTHR11571">
    <property type="entry name" value="GLUTATHIONE S-TRANSFERASE"/>
    <property type="match status" value="1"/>
</dbReference>
<dbReference type="PANTHER" id="PTHR11571:SF222">
    <property type="entry name" value="GLUTATHIONE TRANSFERASE"/>
    <property type="match status" value="1"/>
</dbReference>
<evidence type="ECO:0000256" key="1">
    <source>
        <dbReference type="ARBA" id="ARBA00003701"/>
    </source>
</evidence>
<dbReference type="SFLD" id="SFLDG01205">
    <property type="entry name" value="AMPS.1"/>
    <property type="match status" value="1"/>
</dbReference>
<dbReference type="InterPro" id="IPR036282">
    <property type="entry name" value="Glutathione-S-Trfase_C_sf"/>
</dbReference>
<feature type="domain" description="GST C-terminal" evidence="9">
    <location>
        <begin position="104"/>
        <end position="222"/>
    </location>
</feature>
<dbReference type="SFLD" id="SFLDS00019">
    <property type="entry name" value="Glutathione_Transferase_(cytos"/>
    <property type="match status" value="1"/>
</dbReference>
<dbReference type="SUPFAM" id="SSF47616">
    <property type="entry name" value="GST C-terminal domain-like"/>
    <property type="match status" value="1"/>
</dbReference>
<evidence type="ECO:0000259" key="9">
    <source>
        <dbReference type="PROSITE" id="PS50405"/>
    </source>
</evidence>
<dbReference type="EC" id="2.5.1.18" evidence="3"/>
<evidence type="ECO:0000259" key="8">
    <source>
        <dbReference type="PROSITE" id="PS50404"/>
    </source>
</evidence>
<dbReference type="Pfam" id="PF14497">
    <property type="entry name" value="GST_C_3"/>
    <property type="match status" value="1"/>
</dbReference>
<evidence type="ECO:0000256" key="7">
    <source>
        <dbReference type="ARBA" id="ARBA00081375"/>
    </source>
</evidence>
<feature type="non-terminal residue" evidence="10">
    <location>
        <position position="1"/>
    </location>
</feature>
<dbReference type="Gene3D" id="3.40.30.10">
    <property type="entry name" value="Glutaredoxin"/>
    <property type="match status" value="1"/>
</dbReference>
<sequence>VVFFFVLSFGSSLIGVRTLGYWDVRGLAQSIRDLLIYKGVHFEDKRYKFGPEPEFSREEWFKEKFNHGLKFPNLPYYIDGDVKLTQSMAIIRYLGRKYDLAARNEDETTELDVLEQQARDLAWGLAMAVYSPSYEESRKKYEDNLESVLKAWDDHLQGKLWVLGDRLTYVDFLFYEALDWHYELKPEAFQTFPVLVAYLKRFEELPNLKQFFSSPKFSKYPILGPMVKWGYKKE</sequence>
<feature type="domain" description="GST N-terminal" evidence="8">
    <location>
        <begin position="15"/>
        <end position="102"/>
    </location>
</feature>
<dbReference type="EMBL" id="GADI01000697">
    <property type="protein sequence ID" value="JAA73111.1"/>
    <property type="molecule type" value="mRNA"/>
</dbReference>
<comment type="function">
    <text evidence="1">Conjugation of reduced glutathione to a wide number of exogenous and endogenous hydrophobic electrophiles.</text>
</comment>
<dbReference type="CDD" id="cd03075">
    <property type="entry name" value="GST_N_Mu"/>
    <property type="match status" value="1"/>
</dbReference>
<dbReference type="Pfam" id="PF02798">
    <property type="entry name" value="GST_N"/>
    <property type="match status" value="1"/>
</dbReference>
<dbReference type="FunFam" id="3.40.30.10:FF:000019">
    <property type="entry name" value="Glutathione S-transferase Mu"/>
    <property type="match status" value="1"/>
</dbReference>
<dbReference type="InterPro" id="IPR036249">
    <property type="entry name" value="Thioredoxin-like_sf"/>
</dbReference>
<keyword evidence="4 10" id="KW-0808">Transferase</keyword>
<evidence type="ECO:0000256" key="6">
    <source>
        <dbReference type="ARBA" id="ARBA00071200"/>
    </source>
</evidence>
<proteinExistence type="evidence at transcript level"/>
<evidence type="ECO:0000313" key="10">
    <source>
        <dbReference type="EMBL" id="JAA73111.1"/>
    </source>
</evidence>
<dbReference type="PROSITE" id="PS50405">
    <property type="entry name" value="GST_CTER"/>
    <property type="match status" value="1"/>
</dbReference>
<dbReference type="SUPFAM" id="SSF52833">
    <property type="entry name" value="Thioredoxin-like"/>
    <property type="match status" value="1"/>
</dbReference>
<evidence type="ECO:0000256" key="3">
    <source>
        <dbReference type="ARBA" id="ARBA00012452"/>
    </source>
</evidence>
<evidence type="ECO:0000256" key="2">
    <source>
        <dbReference type="ARBA" id="ARBA00005861"/>
    </source>
</evidence>
<evidence type="ECO:0000256" key="5">
    <source>
        <dbReference type="ARBA" id="ARBA00047960"/>
    </source>
</evidence>
<name>A0A0K8RPZ1_IXORI</name>
<dbReference type="Gene3D" id="1.20.1050.10">
    <property type="match status" value="1"/>
</dbReference>
<dbReference type="GO" id="GO:0004364">
    <property type="term" value="F:glutathione transferase activity"/>
    <property type="evidence" value="ECO:0007669"/>
    <property type="project" value="UniProtKB-EC"/>
</dbReference>
<comment type="similarity">
    <text evidence="2">Belongs to the GST superfamily. Mu family.</text>
</comment>
<dbReference type="AlphaFoldDB" id="A0A0K8RPZ1"/>
<dbReference type="PROSITE" id="PS50404">
    <property type="entry name" value="GST_NTER"/>
    <property type="match status" value="1"/>
</dbReference>
<organism evidence="10">
    <name type="scientific">Ixodes ricinus</name>
    <name type="common">Common tick</name>
    <name type="synonym">Acarus ricinus</name>
    <dbReference type="NCBI Taxonomy" id="34613"/>
    <lineage>
        <taxon>Eukaryota</taxon>
        <taxon>Metazoa</taxon>
        <taxon>Ecdysozoa</taxon>
        <taxon>Arthropoda</taxon>
        <taxon>Chelicerata</taxon>
        <taxon>Arachnida</taxon>
        <taxon>Acari</taxon>
        <taxon>Parasitiformes</taxon>
        <taxon>Ixodida</taxon>
        <taxon>Ixodoidea</taxon>
        <taxon>Ixodidae</taxon>
        <taxon>Ixodinae</taxon>
        <taxon>Ixodes</taxon>
    </lineage>
</organism>
<dbReference type="InterPro" id="IPR004045">
    <property type="entry name" value="Glutathione_S-Trfase_N"/>
</dbReference>
<dbReference type="InterPro" id="IPR040079">
    <property type="entry name" value="Glutathione_S-Trfase"/>
</dbReference>
<dbReference type="InterPro" id="IPR004046">
    <property type="entry name" value="GST_C"/>
</dbReference>
<dbReference type="InterPro" id="IPR050213">
    <property type="entry name" value="GST_superfamily"/>
</dbReference>
<dbReference type="FunFam" id="1.20.1050.10:FF:000003">
    <property type="entry name" value="Glutathione S-transferase 2"/>
    <property type="match status" value="1"/>
</dbReference>